<dbReference type="EMBL" id="JAHFXF010000107">
    <property type="protein sequence ID" value="KAG9696268.1"/>
    <property type="molecule type" value="Genomic_DNA"/>
</dbReference>
<proteinExistence type="predicted"/>
<reference evidence="3" key="1">
    <citation type="journal article" date="2021" name="J Fungi (Basel)">
        <title>Virulence traits and population genomics of the black yeast Aureobasidium melanogenum.</title>
        <authorList>
            <person name="Cernosa A."/>
            <person name="Sun X."/>
            <person name="Gostincar C."/>
            <person name="Fang C."/>
            <person name="Gunde-Cimerman N."/>
            <person name="Song Z."/>
        </authorList>
    </citation>
    <scope>NUCLEOTIDE SEQUENCE</scope>
    <source>
        <strain evidence="3">EXF-9911</strain>
    </source>
</reference>
<name>A0A9P8ERE6_AURME</name>
<feature type="region of interest" description="Disordered" evidence="1">
    <location>
        <begin position="260"/>
        <end position="286"/>
    </location>
</feature>
<evidence type="ECO:0000313" key="3">
    <source>
        <dbReference type="EMBL" id="KAG9696268.1"/>
    </source>
</evidence>
<keyword evidence="2" id="KW-0732">Signal</keyword>
<dbReference type="Proteomes" id="UP000779574">
    <property type="component" value="Unassembled WGS sequence"/>
</dbReference>
<sequence length="286" mass="29384">MALFTMNRVLMLLAVTIFALHVSAQTAATSPSTATAPRTLSSARNSTSSTRTSTSRTSAFTQGAAPDVYLNVPELHVGRIELVVDKLSADLNLNAKVANLVQSNAGVQVAVEKVNITIAEVDAEVELVVRLGHLVDIVGRVFDSLDLNPLLISTIGNATSLVGNVVTDVVGAVDGLLGSITQGGKTLNFVVDNLGNIVQEVGGVSTIVGDYTKNMTQTGASKSVGQGLTQKEYSYSPLNALVDIVFNSAGQVVQAVVQKKNGGSSGSSSSGSGSNSTVSVASSPKH</sequence>
<accession>A0A9P8ERE6</accession>
<evidence type="ECO:0000256" key="2">
    <source>
        <dbReference type="SAM" id="SignalP"/>
    </source>
</evidence>
<feature type="signal peptide" evidence="2">
    <location>
        <begin position="1"/>
        <end position="24"/>
    </location>
</feature>
<feature type="chain" id="PRO_5040233397" evidence="2">
    <location>
        <begin position="25"/>
        <end position="286"/>
    </location>
</feature>
<gene>
    <name evidence="3" type="ORF">KCU76_g3870</name>
</gene>
<dbReference type="AlphaFoldDB" id="A0A9P8ERE6"/>
<comment type="caution">
    <text evidence="3">The sequence shown here is derived from an EMBL/GenBank/DDBJ whole genome shotgun (WGS) entry which is preliminary data.</text>
</comment>
<feature type="non-terminal residue" evidence="3">
    <location>
        <position position="1"/>
    </location>
</feature>
<dbReference type="OrthoDB" id="5587021at2759"/>
<organism evidence="3 4">
    <name type="scientific">Aureobasidium melanogenum</name>
    <name type="common">Aureobasidium pullulans var. melanogenum</name>
    <dbReference type="NCBI Taxonomy" id="46634"/>
    <lineage>
        <taxon>Eukaryota</taxon>
        <taxon>Fungi</taxon>
        <taxon>Dikarya</taxon>
        <taxon>Ascomycota</taxon>
        <taxon>Pezizomycotina</taxon>
        <taxon>Dothideomycetes</taxon>
        <taxon>Dothideomycetidae</taxon>
        <taxon>Dothideales</taxon>
        <taxon>Saccotheciaceae</taxon>
        <taxon>Aureobasidium</taxon>
    </lineage>
</organism>
<feature type="compositionally biased region" description="Low complexity" evidence="1">
    <location>
        <begin position="30"/>
        <end position="58"/>
    </location>
</feature>
<evidence type="ECO:0000313" key="4">
    <source>
        <dbReference type="Proteomes" id="UP000779574"/>
    </source>
</evidence>
<protein>
    <submittedName>
        <fullName evidence="3">Uncharacterized protein</fullName>
    </submittedName>
</protein>
<reference evidence="3" key="2">
    <citation type="submission" date="2021-08" db="EMBL/GenBank/DDBJ databases">
        <authorList>
            <person name="Gostincar C."/>
            <person name="Sun X."/>
            <person name="Song Z."/>
            <person name="Gunde-Cimerman N."/>
        </authorList>
    </citation>
    <scope>NUCLEOTIDE SEQUENCE</scope>
    <source>
        <strain evidence="3">EXF-9911</strain>
    </source>
</reference>
<feature type="region of interest" description="Disordered" evidence="1">
    <location>
        <begin position="30"/>
        <end position="59"/>
    </location>
</feature>
<evidence type="ECO:0000256" key="1">
    <source>
        <dbReference type="SAM" id="MobiDB-lite"/>
    </source>
</evidence>